<keyword evidence="3" id="KW-1185">Reference proteome</keyword>
<keyword evidence="1" id="KW-0472">Membrane</keyword>
<name>A0ABU7V8A4_9MICO</name>
<evidence type="ECO:0000256" key="1">
    <source>
        <dbReference type="SAM" id="Phobius"/>
    </source>
</evidence>
<sequence length="40" mass="4239">MDAQVTSNILVAVIGILTLGTLVGVVAAFWSMGRSAYRKE</sequence>
<keyword evidence="1" id="KW-1133">Transmembrane helix</keyword>
<dbReference type="RefSeq" id="WP_267490521.1">
    <property type="nucleotide sequence ID" value="NZ_BAAAUO010000012.1"/>
</dbReference>
<protein>
    <submittedName>
        <fullName evidence="2">Uncharacterized protein</fullName>
    </submittedName>
</protein>
<evidence type="ECO:0000313" key="3">
    <source>
        <dbReference type="Proteomes" id="UP001351900"/>
    </source>
</evidence>
<reference evidence="2 3" key="1">
    <citation type="submission" date="2024-01" db="EMBL/GenBank/DDBJ databases">
        <title>the genome sequence of strain Microbacterium schleiferi NBRC 15075.</title>
        <authorList>
            <person name="Ding Y."/>
            <person name="Zhang G."/>
        </authorList>
    </citation>
    <scope>NUCLEOTIDE SEQUENCE [LARGE SCALE GENOMIC DNA]</scope>
    <source>
        <strain evidence="2 3">NBRC 15075</strain>
    </source>
</reference>
<evidence type="ECO:0000313" key="2">
    <source>
        <dbReference type="EMBL" id="MEF2255917.1"/>
    </source>
</evidence>
<feature type="transmembrane region" description="Helical" evidence="1">
    <location>
        <begin position="6"/>
        <end position="30"/>
    </location>
</feature>
<keyword evidence="1" id="KW-0812">Transmembrane</keyword>
<comment type="caution">
    <text evidence="2">The sequence shown here is derived from an EMBL/GenBank/DDBJ whole genome shotgun (WGS) entry which is preliminary data.</text>
</comment>
<organism evidence="2 3">
    <name type="scientific">Microbacterium schleiferi</name>
    <dbReference type="NCBI Taxonomy" id="69362"/>
    <lineage>
        <taxon>Bacteria</taxon>
        <taxon>Bacillati</taxon>
        <taxon>Actinomycetota</taxon>
        <taxon>Actinomycetes</taxon>
        <taxon>Micrococcales</taxon>
        <taxon>Microbacteriaceae</taxon>
        <taxon>Microbacterium</taxon>
    </lineage>
</organism>
<dbReference type="Proteomes" id="UP001351900">
    <property type="component" value="Unassembled WGS sequence"/>
</dbReference>
<proteinExistence type="predicted"/>
<gene>
    <name evidence="2" type="ORF">V2V91_12355</name>
</gene>
<accession>A0ABU7V8A4</accession>
<dbReference type="EMBL" id="JAZHOV010000007">
    <property type="protein sequence ID" value="MEF2255917.1"/>
    <property type="molecule type" value="Genomic_DNA"/>
</dbReference>